<sequence>MASAQIADRKTRDSAAPDVSVRLLGDLEILADGVPVPVVGDKCRVIVASLALAGGQPLSVHTLASRVWNNELPARVAGSVASLVTRLRRPLGVGAIQTVRGGYQLRTTPELVDALRFRSLLTEAATSADTERERSLLDAALQLWRAEPFAGLRSEVLERDELPGLVELRLAALERRADMDLAAGTPLPWIAQFHYLTAQHPLRESLWQRLIMALAASGRQADALMAYEQVRTTLRENLGVSPGAELQRLHQRLVSGAPTVTPPPVEVPQVEPLRQLPPAGGHFVGREAALVALDDLVAARAPEPWAGPAIAVIDSGGGMGKTTLAIHWAHRVRADFPDAQVYLDLRGYSPGKSLSPHDALELALRALGIAGDHLPATVEGLSALLRTVTADKRILLILDNVRNSEQVRPLLPGPGGAVVVTSRSQLRGLVARDGAVRVSLDRLAPAESVRLLTDIVGARAADEPERAADIAQLCDHTPLALRIIADRLSRQSSTSLGTLVHALQAQESVLDAFDTGDDDSTNLRIVLSWSYEQLDPAAARALRLIGLFPGASISLSAAAAMVGLPAKDVRVVLDRLTDTHLLEQKEHDRYELHDLVRAFAEERSLAHDSQPHRAEAVVRVLEWYVRGLNMVYRQLEPSRQRVGVESASILVTPPALADERAADVWCEAEYRTLVALVDWAVHQDQPGYACRLTWLLQIMINRSNRPQDQIDLHQIAIAAAASLDDPVLEARLLNGLGNGFAELQRPDDAERCYQDALARFQAAGNEPGEAQVLGNLGLVDTERGKYERAKTRSQTALELYRRLGDHRGEAVNFDNLAMAHFGCREYAPAIACWRRAFEINRRCGWRHNEGYNLANLGRAYAALNKHERAIAYFGQALLLYRLVGSRQREAITQLHLGYSLIATGDVDAAREAWRASQRTLDALGDARAGEARRALDTADAAAAMFC</sequence>
<dbReference type="PANTHER" id="PTHR35807">
    <property type="entry name" value="TRANSCRIPTIONAL REGULATOR REDD-RELATED"/>
    <property type="match status" value="1"/>
</dbReference>
<keyword evidence="1" id="KW-0805">Transcription regulation</keyword>
<evidence type="ECO:0000259" key="3">
    <source>
        <dbReference type="SMART" id="SM01043"/>
    </source>
</evidence>
<evidence type="ECO:0000256" key="1">
    <source>
        <dbReference type="ARBA" id="ARBA00023015"/>
    </source>
</evidence>
<dbReference type="InterPro" id="IPR051677">
    <property type="entry name" value="AfsR-DnrI-RedD_regulator"/>
</dbReference>
<proteinExistence type="predicted"/>
<feature type="domain" description="Bacterial transcriptional activator" evidence="3">
    <location>
        <begin position="112"/>
        <end position="254"/>
    </location>
</feature>
<evidence type="ECO:0000313" key="5">
    <source>
        <dbReference type="Proteomes" id="UP001500618"/>
    </source>
</evidence>
<dbReference type="SUPFAM" id="SSF46894">
    <property type="entry name" value="C-terminal effector domain of the bipartite response regulators"/>
    <property type="match status" value="1"/>
</dbReference>
<dbReference type="InterPro" id="IPR036388">
    <property type="entry name" value="WH-like_DNA-bd_sf"/>
</dbReference>
<accession>A0ABN2H815</accession>
<dbReference type="CDD" id="cd15831">
    <property type="entry name" value="BTAD"/>
    <property type="match status" value="1"/>
</dbReference>
<name>A0ABN2H815_9ACTN</name>
<evidence type="ECO:0000313" key="4">
    <source>
        <dbReference type="EMBL" id="GAA1683165.1"/>
    </source>
</evidence>
<dbReference type="PANTHER" id="PTHR35807:SF1">
    <property type="entry name" value="TRANSCRIPTIONAL REGULATOR REDD"/>
    <property type="match status" value="1"/>
</dbReference>
<evidence type="ECO:0000256" key="2">
    <source>
        <dbReference type="ARBA" id="ARBA00023163"/>
    </source>
</evidence>
<dbReference type="InterPro" id="IPR019734">
    <property type="entry name" value="TPR_rpt"/>
</dbReference>
<protein>
    <submittedName>
        <fullName evidence="4">BTAD domain-containing putative transcriptional regulator</fullName>
    </submittedName>
</protein>
<dbReference type="PRINTS" id="PR00364">
    <property type="entry name" value="DISEASERSIST"/>
</dbReference>
<dbReference type="RefSeq" id="WP_344311352.1">
    <property type="nucleotide sequence ID" value="NZ_BAAANY010000011.1"/>
</dbReference>
<dbReference type="InterPro" id="IPR027417">
    <property type="entry name" value="P-loop_NTPase"/>
</dbReference>
<dbReference type="SMART" id="SM00028">
    <property type="entry name" value="TPR"/>
    <property type="match status" value="6"/>
</dbReference>
<dbReference type="EMBL" id="BAAANY010000011">
    <property type="protein sequence ID" value="GAA1683165.1"/>
    <property type="molecule type" value="Genomic_DNA"/>
</dbReference>
<keyword evidence="5" id="KW-1185">Reference proteome</keyword>
<dbReference type="Gene3D" id="3.40.50.300">
    <property type="entry name" value="P-loop containing nucleotide triphosphate hydrolases"/>
    <property type="match status" value="1"/>
</dbReference>
<dbReference type="Proteomes" id="UP001500618">
    <property type="component" value="Unassembled WGS sequence"/>
</dbReference>
<dbReference type="Pfam" id="PF03704">
    <property type="entry name" value="BTAD"/>
    <property type="match status" value="1"/>
</dbReference>
<dbReference type="InterPro" id="IPR005158">
    <property type="entry name" value="BTAD"/>
</dbReference>
<reference evidence="4 5" key="1">
    <citation type="journal article" date="2019" name="Int. J. Syst. Evol. Microbiol.">
        <title>The Global Catalogue of Microorganisms (GCM) 10K type strain sequencing project: providing services to taxonomists for standard genome sequencing and annotation.</title>
        <authorList>
            <consortium name="The Broad Institute Genomics Platform"/>
            <consortium name="The Broad Institute Genome Sequencing Center for Infectious Disease"/>
            <person name="Wu L."/>
            <person name="Ma J."/>
        </authorList>
    </citation>
    <scope>NUCLEOTIDE SEQUENCE [LARGE SCALE GENOMIC DNA]</scope>
    <source>
        <strain evidence="4 5">JCM 14718</strain>
    </source>
</reference>
<dbReference type="Pfam" id="PF13424">
    <property type="entry name" value="TPR_12"/>
    <property type="match status" value="1"/>
</dbReference>
<dbReference type="SUPFAM" id="SSF48452">
    <property type="entry name" value="TPR-like"/>
    <property type="match status" value="2"/>
</dbReference>
<dbReference type="SMART" id="SM01043">
    <property type="entry name" value="BTAD"/>
    <property type="match status" value="1"/>
</dbReference>
<dbReference type="Pfam" id="PF13181">
    <property type="entry name" value="TPR_8"/>
    <property type="match status" value="1"/>
</dbReference>
<dbReference type="InterPro" id="IPR011990">
    <property type="entry name" value="TPR-like_helical_dom_sf"/>
</dbReference>
<organism evidence="4 5">
    <name type="scientific">Fodinicola feengrottensis</name>
    <dbReference type="NCBI Taxonomy" id="435914"/>
    <lineage>
        <taxon>Bacteria</taxon>
        <taxon>Bacillati</taxon>
        <taxon>Actinomycetota</taxon>
        <taxon>Actinomycetes</taxon>
        <taxon>Mycobacteriales</taxon>
        <taxon>Fodinicola</taxon>
    </lineage>
</organism>
<dbReference type="Gene3D" id="1.10.10.10">
    <property type="entry name" value="Winged helix-like DNA-binding domain superfamily/Winged helix DNA-binding domain"/>
    <property type="match status" value="2"/>
</dbReference>
<gene>
    <name evidence="4" type="ORF">GCM10009765_35480</name>
</gene>
<dbReference type="Gene3D" id="1.25.40.10">
    <property type="entry name" value="Tetratricopeptide repeat domain"/>
    <property type="match status" value="2"/>
</dbReference>
<dbReference type="SUPFAM" id="SSF52540">
    <property type="entry name" value="P-loop containing nucleoside triphosphate hydrolases"/>
    <property type="match status" value="1"/>
</dbReference>
<comment type="caution">
    <text evidence="4">The sequence shown here is derived from an EMBL/GenBank/DDBJ whole genome shotgun (WGS) entry which is preliminary data.</text>
</comment>
<dbReference type="InterPro" id="IPR016032">
    <property type="entry name" value="Sig_transdc_resp-reg_C-effctor"/>
</dbReference>
<keyword evidence="2" id="KW-0804">Transcription</keyword>